<keyword evidence="1" id="KW-0648">Protein biosynthesis</keyword>
<accession>A0ACC1JQP6</accession>
<organism evidence="1 2">
    <name type="scientific">Coemansia nantahalensis</name>
    <dbReference type="NCBI Taxonomy" id="2789366"/>
    <lineage>
        <taxon>Eukaryota</taxon>
        <taxon>Fungi</taxon>
        <taxon>Fungi incertae sedis</taxon>
        <taxon>Zoopagomycota</taxon>
        <taxon>Kickxellomycotina</taxon>
        <taxon>Kickxellomycetes</taxon>
        <taxon>Kickxellales</taxon>
        <taxon>Kickxellaceae</taxon>
        <taxon>Coemansia</taxon>
    </lineage>
</organism>
<dbReference type="EMBL" id="JANBUJ010002010">
    <property type="protein sequence ID" value="KAJ2765425.1"/>
    <property type="molecule type" value="Genomic_DNA"/>
</dbReference>
<keyword evidence="1" id="KW-0251">Elongation factor</keyword>
<proteinExistence type="predicted"/>
<reference evidence="1" key="1">
    <citation type="submission" date="2022-07" db="EMBL/GenBank/DDBJ databases">
        <title>Phylogenomic reconstructions and comparative analyses of Kickxellomycotina fungi.</title>
        <authorList>
            <person name="Reynolds N.K."/>
            <person name="Stajich J.E."/>
            <person name="Barry K."/>
            <person name="Grigoriev I.V."/>
            <person name="Crous P."/>
            <person name="Smith M.E."/>
        </authorList>
    </citation>
    <scope>NUCLEOTIDE SEQUENCE</scope>
    <source>
        <strain evidence="1">CBS 109366</strain>
    </source>
</reference>
<gene>
    <name evidence="1" type="primary">tfs1</name>
    <name evidence="1" type="ORF">IWQ57_004781</name>
</gene>
<protein>
    <submittedName>
        <fullName evidence="1">Transcription elongation factor TFIIS</fullName>
    </submittedName>
</protein>
<sequence length="310" mass="33143">MSSTVSSPSELKVLCKALGEAQESGDKTDQAEFLNKLLAVRVDEKLLRATGAGQVVGRLRSSDDAAIAALAKRPAGSAATPRQQPGAVRTGSSGSQSPAGRPPAASNGSTTPGGIGSAAAPETPATPTGDGAAQRTAALDGARLAKTGDSVRDKCAELLYNSMAPGSAADVDLLTRRALDIERIEFDKAKATSPAYRARIRSLCHNLRDKKNPELCQNVVEGAISVERFCSMTSEEMASKELRDTIEKMKEENLFKAKGAEREEAVTDQFKCGRCKKRKCTYYQLQTRSADEPMTTFVTCTVCNNRWKFC</sequence>
<evidence type="ECO:0000313" key="1">
    <source>
        <dbReference type="EMBL" id="KAJ2765425.1"/>
    </source>
</evidence>
<name>A0ACC1JQP6_9FUNG</name>
<comment type="caution">
    <text evidence="1">The sequence shown here is derived from an EMBL/GenBank/DDBJ whole genome shotgun (WGS) entry which is preliminary data.</text>
</comment>
<dbReference type="Proteomes" id="UP001140234">
    <property type="component" value="Unassembled WGS sequence"/>
</dbReference>
<keyword evidence="2" id="KW-1185">Reference proteome</keyword>
<evidence type="ECO:0000313" key="2">
    <source>
        <dbReference type="Proteomes" id="UP001140234"/>
    </source>
</evidence>